<evidence type="ECO:0000313" key="2">
    <source>
        <dbReference type="EMBL" id="KAL3079665.1"/>
    </source>
</evidence>
<dbReference type="Pfam" id="PF08336">
    <property type="entry name" value="P4Ha_N"/>
    <property type="match status" value="1"/>
</dbReference>
<organism evidence="2 3">
    <name type="scientific">Heterodera schachtii</name>
    <name type="common">Sugarbeet cyst nematode worm</name>
    <name type="synonym">Tylenchus schachtii</name>
    <dbReference type="NCBI Taxonomy" id="97005"/>
    <lineage>
        <taxon>Eukaryota</taxon>
        <taxon>Metazoa</taxon>
        <taxon>Ecdysozoa</taxon>
        <taxon>Nematoda</taxon>
        <taxon>Chromadorea</taxon>
        <taxon>Rhabditida</taxon>
        <taxon>Tylenchina</taxon>
        <taxon>Tylenchomorpha</taxon>
        <taxon>Tylenchoidea</taxon>
        <taxon>Heteroderidae</taxon>
        <taxon>Heteroderinae</taxon>
        <taxon>Heterodera</taxon>
    </lineage>
</organism>
<gene>
    <name evidence="2" type="ORF">niasHS_013947</name>
</gene>
<protein>
    <recommendedName>
        <fullName evidence="1">Prolyl 4-hydroxylase N-terminal domain-containing protein</fullName>
    </recommendedName>
</protein>
<proteinExistence type="predicted"/>
<comment type="caution">
    <text evidence="2">The sequence shown here is derived from an EMBL/GenBank/DDBJ whole genome shotgun (WGS) entry which is preliminary data.</text>
</comment>
<dbReference type="AlphaFoldDB" id="A0ABD2IQV8"/>
<dbReference type="EMBL" id="JBICCN010000300">
    <property type="protein sequence ID" value="KAL3079665.1"/>
    <property type="molecule type" value="Genomic_DNA"/>
</dbReference>
<accession>A0ABD2IQV8</accession>
<reference evidence="2 3" key="1">
    <citation type="submission" date="2024-10" db="EMBL/GenBank/DDBJ databases">
        <authorList>
            <person name="Kim D."/>
        </authorList>
    </citation>
    <scope>NUCLEOTIDE SEQUENCE [LARGE SCALE GENOMIC DNA]</scope>
    <source>
        <strain evidence="2">Taebaek</strain>
    </source>
</reference>
<dbReference type="Gene3D" id="6.10.140.1460">
    <property type="match status" value="1"/>
</dbReference>
<feature type="domain" description="Prolyl 4-hydroxylase N-terminal" evidence="1">
    <location>
        <begin position="2"/>
        <end position="64"/>
    </location>
</feature>
<keyword evidence="3" id="KW-1185">Reference proteome</keyword>
<name>A0ABD2IQV8_HETSC</name>
<dbReference type="InterPro" id="IPR013547">
    <property type="entry name" value="P4H_N"/>
</dbReference>
<evidence type="ECO:0000259" key="1">
    <source>
        <dbReference type="Pfam" id="PF08336"/>
    </source>
</evidence>
<dbReference type="Proteomes" id="UP001620645">
    <property type="component" value="Unassembled WGS sequence"/>
</dbReference>
<sequence>MNPVNAYLLIKRLTRDWQRIRQLMNANPGDQFIKNITGVREANAVKYPDDEDLDGAAQGLLRLQANLFNWRANYLPQLFLRGWV</sequence>
<evidence type="ECO:0000313" key="3">
    <source>
        <dbReference type="Proteomes" id="UP001620645"/>
    </source>
</evidence>